<dbReference type="CDD" id="cd00448">
    <property type="entry name" value="YjgF_YER057c_UK114_family"/>
    <property type="match status" value="1"/>
</dbReference>
<dbReference type="Proteomes" id="UP000830401">
    <property type="component" value="Chromosome"/>
</dbReference>
<dbReference type="SUPFAM" id="SSF55298">
    <property type="entry name" value="YjgF-like"/>
    <property type="match status" value="1"/>
</dbReference>
<gene>
    <name evidence="2" type="ORF">MUN86_18990</name>
</gene>
<dbReference type="Pfam" id="PF01042">
    <property type="entry name" value="Ribonuc_L-PSP"/>
    <property type="match status" value="1"/>
</dbReference>
<evidence type="ECO:0000256" key="1">
    <source>
        <dbReference type="SAM" id="MobiDB-lite"/>
    </source>
</evidence>
<sequence length="152" mass="16532">MGPDTTSAGGTSAASTAHNSSRAPEPVGLYPHARRVGNLLFLSGVGPRQRGQQAVPGVEQDAAGNILRYDFESQCHAVFQNVRYILEEAGARWEDLVDVTVFLTNMKVDFPTYNRLYAEYFQSNQPCRTTVEVNCLPTPIAIELKCIAAVAG</sequence>
<name>A0ABY4G4Z7_9BACT</name>
<evidence type="ECO:0000313" key="2">
    <source>
        <dbReference type="EMBL" id="UOQ65604.1"/>
    </source>
</evidence>
<protein>
    <submittedName>
        <fullName evidence="2">RidA family protein</fullName>
    </submittedName>
</protein>
<reference evidence="2" key="1">
    <citation type="submission" date="2022-04" db="EMBL/GenBank/DDBJ databases">
        <title>Hymenobacter sp. isolated from the air.</title>
        <authorList>
            <person name="Won M."/>
            <person name="Lee C.-M."/>
            <person name="Woen H.-Y."/>
            <person name="Kwon S.-W."/>
        </authorList>
    </citation>
    <scope>NUCLEOTIDE SEQUENCE</scope>
    <source>
        <strain evidence="2">5420S-77</strain>
    </source>
</reference>
<dbReference type="PANTHER" id="PTHR11803">
    <property type="entry name" value="2-IMINOBUTANOATE/2-IMINOPROPANOATE DEAMINASE RIDA"/>
    <property type="match status" value="1"/>
</dbReference>
<dbReference type="PANTHER" id="PTHR11803:SF48">
    <property type="entry name" value="2-AMINOMUCONATE DEAMINASE"/>
    <property type="match status" value="1"/>
</dbReference>
<feature type="compositionally biased region" description="Low complexity" evidence="1">
    <location>
        <begin position="1"/>
        <end position="17"/>
    </location>
</feature>
<proteinExistence type="predicted"/>
<accession>A0ABY4G4Z7</accession>
<organism evidence="2 3">
    <name type="scientific">Hymenobacter volaticus</name>
    <dbReference type="NCBI Taxonomy" id="2932254"/>
    <lineage>
        <taxon>Bacteria</taxon>
        <taxon>Pseudomonadati</taxon>
        <taxon>Bacteroidota</taxon>
        <taxon>Cytophagia</taxon>
        <taxon>Cytophagales</taxon>
        <taxon>Hymenobacteraceae</taxon>
        <taxon>Hymenobacter</taxon>
    </lineage>
</organism>
<dbReference type="RefSeq" id="WP_245119610.1">
    <property type="nucleotide sequence ID" value="NZ_CP095061.1"/>
</dbReference>
<dbReference type="InterPro" id="IPR006175">
    <property type="entry name" value="YjgF/YER057c/UK114"/>
</dbReference>
<keyword evidence="3" id="KW-1185">Reference proteome</keyword>
<feature type="region of interest" description="Disordered" evidence="1">
    <location>
        <begin position="1"/>
        <end position="27"/>
    </location>
</feature>
<dbReference type="InterPro" id="IPR035959">
    <property type="entry name" value="RutC-like_sf"/>
</dbReference>
<dbReference type="Gene3D" id="3.30.1330.40">
    <property type="entry name" value="RutC-like"/>
    <property type="match status" value="1"/>
</dbReference>
<evidence type="ECO:0000313" key="3">
    <source>
        <dbReference type="Proteomes" id="UP000830401"/>
    </source>
</evidence>
<dbReference type="EMBL" id="CP095061">
    <property type="protein sequence ID" value="UOQ65604.1"/>
    <property type="molecule type" value="Genomic_DNA"/>
</dbReference>